<feature type="transmembrane region" description="Helical" evidence="1">
    <location>
        <begin position="458"/>
        <end position="482"/>
    </location>
</feature>
<dbReference type="AlphaFoldDB" id="A0A2J7TGS0"/>
<reference evidence="2 3" key="1">
    <citation type="submission" date="2017-10" db="EMBL/GenBank/DDBJ databases">
        <title>Genome announcement of Methylocella silvestris TVC from permafrost.</title>
        <authorList>
            <person name="Wang J."/>
            <person name="Geng K."/>
            <person name="Ul-Haque F."/>
            <person name="Crombie A.T."/>
            <person name="Street L.E."/>
            <person name="Wookey P.A."/>
            <person name="Murrell J.C."/>
            <person name="Pratscher J."/>
        </authorList>
    </citation>
    <scope>NUCLEOTIDE SEQUENCE [LARGE SCALE GENOMIC DNA]</scope>
    <source>
        <strain evidence="2 3">TVC</strain>
    </source>
</reference>
<evidence type="ECO:0000256" key="1">
    <source>
        <dbReference type="SAM" id="Phobius"/>
    </source>
</evidence>
<protein>
    <submittedName>
        <fullName evidence="2">Uncharacterized protein</fullName>
    </submittedName>
</protein>
<feature type="transmembrane region" description="Helical" evidence="1">
    <location>
        <begin position="62"/>
        <end position="85"/>
    </location>
</feature>
<feature type="transmembrane region" description="Helical" evidence="1">
    <location>
        <begin position="138"/>
        <end position="156"/>
    </location>
</feature>
<organism evidence="2 3">
    <name type="scientific">Methylocella silvestris</name>
    <dbReference type="NCBI Taxonomy" id="199596"/>
    <lineage>
        <taxon>Bacteria</taxon>
        <taxon>Pseudomonadati</taxon>
        <taxon>Pseudomonadota</taxon>
        <taxon>Alphaproteobacteria</taxon>
        <taxon>Hyphomicrobiales</taxon>
        <taxon>Beijerinckiaceae</taxon>
        <taxon>Methylocella</taxon>
    </lineage>
</organism>
<feature type="transmembrane region" description="Helical" evidence="1">
    <location>
        <begin position="97"/>
        <end position="117"/>
    </location>
</feature>
<proteinExistence type="predicted"/>
<gene>
    <name evidence="2" type="ORF">CR492_10175</name>
</gene>
<dbReference type="Proteomes" id="UP000236286">
    <property type="component" value="Unassembled WGS sequence"/>
</dbReference>
<keyword evidence="1" id="KW-0472">Membrane</keyword>
<feature type="transmembrane region" description="Helical" evidence="1">
    <location>
        <begin position="168"/>
        <end position="188"/>
    </location>
</feature>
<dbReference type="RefSeq" id="WP_102843642.1">
    <property type="nucleotide sequence ID" value="NZ_PDZR01000010.1"/>
</dbReference>
<feature type="transmembrane region" description="Helical" evidence="1">
    <location>
        <begin position="407"/>
        <end position="428"/>
    </location>
</feature>
<name>A0A2J7TGS0_METSI</name>
<keyword evidence="1" id="KW-1133">Transmembrane helix</keyword>
<feature type="transmembrane region" description="Helical" evidence="1">
    <location>
        <begin position="200"/>
        <end position="217"/>
    </location>
</feature>
<keyword evidence="1" id="KW-0812">Transmembrane</keyword>
<evidence type="ECO:0000313" key="3">
    <source>
        <dbReference type="Proteomes" id="UP000236286"/>
    </source>
</evidence>
<accession>A0A2J7TGS0</accession>
<evidence type="ECO:0000313" key="2">
    <source>
        <dbReference type="EMBL" id="PNG25957.1"/>
    </source>
</evidence>
<feature type="transmembrane region" description="Helical" evidence="1">
    <location>
        <begin position="223"/>
        <end position="239"/>
    </location>
</feature>
<dbReference type="OrthoDB" id="8440046at2"/>
<feature type="transmembrane region" description="Helical" evidence="1">
    <location>
        <begin position="246"/>
        <end position="268"/>
    </location>
</feature>
<dbReference type="EMBL" id="PDZR01000010">
    <property type="protein sequence ID" value="PNG25957.1"/>
    <property type="molecule type" value="Genomic_DNA"/>
</dbReference>
<comment type="caution">
    <text evidence="2">The sequence shown here is derived from an EMBL/GenBank/DDBJ whole genome shotgun (WGS) entry which is preliminary data.</text>
</comment>
<sequence>MEKAVSSQDLEDTRVPLIIPFAAASALGVVALCLGSSLPVVLMCVAGITISFLPLHLYGRDLYSMVAILFSARYLIIALLFKIAYGQSLDSHLFDATAAYAWTLVLMVIVTVIILLARRWDPGKQFFAFPNDPKSLRKLAIISFCIGVSCLAIIGSRGSGDGQASAGPIMVIASALVSFIVLGLAAEAIRSVELSGGKKLFSPLLAGMFGFTFLAVIALNQRAFLFDAVLGIALVGIMYRAISLRLIVFGLVFAVVFTNFLSPLTLYLRSQREAGVSQFIEIASQTTARMIVDPEFRRTVVETTKFAQTRNFTEDTAFDYFGDRSNVANRLSHVALLDAVLNGVRTRTYVGFPAVEKNLAGVMPGFLGFKKDGVSVGDWLAWHTGLLEPPYTTYIVYSLPMEAYTTWGWIGFLTYPFIFLLPVLIIFSRLSSFRLRAPVSIFLFADMQHALIESTSDGYMNLVMREIVVLAIVLGGIHFVFFRERPPRLARHLVKAALLREPRSVLARRPGD</sequence>
<feature type="transmembrane region" description="Helical" evidence="1">
    <location>
        <begin position="17"/>
        <end position="50"/>
    </location>
</feature>